<dbReference type="AlphaFoldDB" id="A0A165RJ20"/>
<evidence type="ECO:0000313" key="1">
    <source>
        <dbReference type="EMBL" id="KZT70816.1"/>
    </source>
</evidence>
<accession>A0A165RJ20</accession>
<sequence>MLDEQRGNEDRSSEQKIIIDVTAFSDNWLRFEKTAKLCQTAAYLTEAGYMSEGVLISVDPGELPADRTVFDITVRLPFPASASSHGILLPNISASLLGFDFYVDRMNDRVSFDSLFLRSMDKPIHVDSLRANNVRVQNWNGEITGSFTASNRIDLYAHNGAVTVNASLVAHRADIGSSRLRNAATPTLLVTTVYGAINASVNLFTRSTDEDITTGVSRTAYKTIFHTSKAPLTVIYPSAPESHNLTLFTSNSHAPTTLRLPTSFTGSLALRSQGPPHRPPHRPPIVHFDQDSDKHGRSLQVSSTSDNLVMARVLPGSSDGVQPAGGLVDVQTIEGDLDLLL</sequence>
<proteinExistence type="predicted"/>
<organism evidence="1 2">
    <name type="scientific">Daedalea quercina L-15889</name>
    <dbReference type="NCBI Taxonomy" id="1314783"/>
    <lineage>
        <taxon>Eukaryota</taxon>
        <taxon>Fungi</taxon>
        <taxon>Dikarya</taxon>
        <taxon>Basidiomycota</taxon>
        <taxon>Agaricomycotina</taxon>
        <taxon>Agaricomycetes</taxon>
        <taxon>Polyporales</taxon>
        <taxon>Fomitopsis</taxon>
    </lineage>
</organism>
<name>A0A165RJ20_9APHY</name>
<dbReference type="Proteomes" id="UP000076727">
    <property type="component" value="Unassembled WGS sequence"/>
</dbReference>
<dbReference type="STRING" id="1314783.A0A165RJ20"/>
<dbReference type="OrthoDB" id="5570013at2759"/>
<evidence type="ECO:0000313" key="2">
    <source>
        <dbReference type="Proteomes" id="UP000076727"/>
    </source>
</evidence>
<gene>
    <name evidence="1" type="ORF">DAEQUDRAFT_764384</name>
</gene>
<keyword evidence="2" id="KW-1185">Reference proteome</keyword>
<protein>
    <submittedName>
        <fullName evidence="1">Uncharacterized protein</fullName>
    </submittedName>
</protein>
<reference evidence="1 2" key="1">
    <citation type="journal article" date="2016" name="Mol. Biol. Evol.">
        <title>Comparative Genomics of Early-Diverging Mushroom-Forming Fungi Provides Insights into the Origins of Lignocellulose Decay Capabilities.</title>
        <authorList>
            <person name="Nagy L.G."/>
            <person name="Riley R."/>
            <person name="Tritt A."/>
            <person name="Adam C."/>
            <person name="Daum C."/>
            <person name="Floudas D."/>
            <person name="Sun H."/>
            <person name="Yadav J.S."/>
            <person name="Pangilinan J."/>
            <person name="Larsson K.H."/>
            <person name="Matsuura K."/>
            <person name="Barry K."/>
            <person name="Labutti K."/>
            <person name="Kuo R."/>
            <person name="Ohm R.A."/>
            <person name="Bhattacharya S.S."/>
            <person name="Shirouzu T."/>
            <person name="Yoshinaga Y."/>
            <person name="Martin F.M."/>
            <person name="Grigoriev I.V."/>
            <person name="Hibbett D.S."/>
        </authorList>
    </citation>
    <scope>NUCLEOTIDE SEQUENCE [LARGE SCALE GENOMIC DNA]</scope>
    <source>
        <strain evidence="1 2">L-15889</strain>
    </source>
</reference>
<dbReference type="EMBL" id="KV429049">
    <property type="protein sequence ID" value="KZT70816.1"/>
    <property type="molecule type" value="Genomic_DNA"/>
</dbReference>